<reference evidence="3 4" key="1">
    <citation type="journal article" date="2013" name="Sci. Rep.">
        <title>Extraordinary expansion of a Sorangium cellulosum genome from an alkaline milieu.</title>
        <authorList>
            <person name="Han K."/>
            <person name="Li Z.F."/>
            <person name="Peng R."/>
            <person name="Zhu L.P."/>
            <person name="Zhou T."/>
            <person name="Wang L.G."/>
            <person name="Li S.G."/>
            <person name="Zhang X.B."/>
            <person name="Hu W."/>
            <person name="Wu Z.H."/>
            <person name="Qin N."/>
            <person name="Li Y.Z."/>
        </authorList>
    </citation>
    <scope>NUCLEOTIDE SEQUENCE [LARGE SCALE GENOMIC DNA]</scope>
    <source>
        <strain evidence="3 4">So0157-2</strain>
    </source>
</reference>
<feature type="domain" description="Effector-associated" evidence="2">
    <location>
        <begin position="4"/>
        <end position="96"/>
    </location>
</feature>
<dbReference type="AlphaFoldDB" id="S4Y0J7"/>
<dbReference type="RefSeq" id="WP_020737195.1">
    <property type="nucleotide sequence ID" value="NC_021658.1"/>
</dbReference>
<evidence type="ECO:0000313" key="4">
    <source>
        <dbReference type="Proteomes" id="UP000014803"/>
    </source>
</evidence>
<feature type="transmembrane region" description="Helical" evidence="1">
    <location>
        <begin position="387"/>
        <end position="405"/>
    </location>
</feature>
<sequence length="456" mass="47294">MGILSIEQIDAVHEALVSAQLFNREALLGGIDATIVAGLSSTGKPVELLRSDLMALNTRGPQHDGNLPLALYLTNARSLTLASEAAQKTLNSAIEGCKHAESLPIPPWDTGTPGVRGPKGTASPAVSRWVVRLERHAPAALAILALVAGIGGWIARAPPRPVINVEITADTDARWPAQPHQPKFSDYPVPLERVAEVLDRLSAGNPRAVALAIDLEPDDRRPQEIEALSSAIVRARDRAVRVVLPRGAAPALVDAAGGGVGESDFVLGSRLLGQPVTGVPMGDPAPLSLLLVAAAPPALATEAVLPLTEGQCGDTVQSVDAGLIAADGDARLREAYVVLGGSMTEWRPQQEQGRVHLYVPPLGRESTTASRAHAMVAACAAGGGLRWALPAWPWLALGVGALAARARKAKRLSAAILAGTGVAAVVVATSTGYTVPVWPLLVVAAASAVMQRLQGR</sequence>
<protein>
    <recommendedName>
        <fullName evidence="2">Effector-associated domain-containing protein</fullName>
    </recommendedName>
</protein>
<evidence type="ECO:0000256" key="1">
    <source>
        <dbReference type="SAM" id="Phobius"/>
    </source>
</evidence>
<name>S4Y0J7_SORCE</name>
<evidence type="ECO:0000313" key="3">
    <source>
        <dbReference type="EMBL" id="AGP37695.1"/>
    </source>
</evidence>
<evidence type="ECO:0000259" key="2">
    <source>
        <dbReference type="Pfam" id="PF19957"/>
    </source>
</evidence>
<proteinExistence type="predicted"/>
<feature type="transmembrane region" description="Helical" evidence="1">
    <location>
        <begin position="412"/>
        <end position="429"/>
    </location>
</feature>
<accession>S4Y0J7</accession>
<dbReference type="KEGG" id="scu:SCE1572_26390"/>
<dbReference type="EMBL" id="CP003969">
    <property type="protein sequence ID" value="AGP37695.1"/>
    <property type="molecule type" value="Genomic_DNA"/>
</dbReference>
<dbReference type="PATRIC" id="fig|1254432.3.peg.5971"/>
<dbReference type="Pfam" id="PF19957">
    <property type="entry name" value="EAD5"/>
    <property type="match status" value="1"/>
</dbReference>
<keyword evidence="1" id="KW-0472">Membrane</keyword>
<dbReference type="STRING" id="1254432.SCE1572_26390"/>
<keyword evidence="1" id="KW-0812">Transmembrane</keyword>
<keyword evidence="1" id="KW-1133">Transmembrane helix</keyword>
<dbReference type="InterPro" id="IPR045432">
    <property type="entry name" value="EAD5"/>
</dbReference>
<gene>
    <name evidence="3" type="ORF">SCE1572_26390</name>
</gene>
<dbReference type="Proteomes" id="UP000014803">
    <property type="component" value="Chromosome"/>
</dbReference>
<dbReference type="HOGENOM" id="CLU_599782_0_0_7"/>
<organism evidence="3 4">
    <name type="scientific">Sorangium cellulosum So0157-2</name>
    <dbReference type="NCBI Taxonomy" id="1254432"/>
    <lineage>
        <taxon>Bacteria</taxon>
        <taxon>Pseudomonadati</taxon>
        <taxon>Myxococcota</taxon>
        <taxon>Polyangia</taxon>
        <taxon>Polyangiales</taxon>
        <taxon>Polyangiaceae</taxon>
        <taxon>Sorangium</taxon>
    </lineage>
</organism>